<dbReference type="GO" id="GO:0016020">
    <property type="term" value="C:membrane"/>
    <property type="evidence" value="ECO:0007669"/>
    <property type="project" value="GOC"/>
</dbReference>
<protein>
    <recommendedName>
        <fullName evidence="4 11">Lipid-A-disaccharide synthase</fullName>
        <ecNumber evidence="3 11">2.4.1.182</ecNumber>
    </recommendedName>
</protein>
<evidence type="ECO:0000256" key="4">
    <source>
        <dbReference type="ARBA" id="ARBA00020902"/>
    </source>
</evidence>
<dbReference type="EC" id="2.4.1.182" evidence="3 11"/>
<gene>
    <name evidence="11 12" type="primary">lpxB</name>
    <name evidence="12" type="ORF">I7X39_12170</name>
</gene>
<sequence length="379" mass="41226">MPLQRLGLVAGEASGDLIGASLVRALRGRWPQLQAAGIAGPRLQAEGVQAWWPSERLSVFGYVDALKRLPELLWIRRRAGSRWLAERPELFVGIDAPDFNFGLEKRLRAGGIKTVHYVCPSIWAWRPERVDTIRAAADHVLCLFPFEPEILHHAGIAASFVGHPLTELIPPEPPRASARLALSLSEGARVLALLPGSRQSEVELIGPAMLRAAAILKHRDPALQVLLPMAPGRRAQIEALRAAVAPELDLRLLDGQAHALLAAADCALVASGTATLEAALLQCPQVVAYRVSPANFRRMKGKQLQPWVGLPNILARDFLVPERLQDDCQPELLAAAAQAWLDDPAASARLRERCRALYDSLQADTATLCCDAIAQTLGR</sequence>
<keyword evidence="6 11" id="KW-0441">Lipid A biosynthesis</keyword>
<dbReference type="SUPFAM" id="SSF53756">
    <property type="entry name" value="UDP-Glycosyltransferase/glycogen phosphorylase"/>
    <property type="match status" value="1"/>
</dbReference>
<comment type="similarity">
    <text evidence="2 11">Belongs to the LpxB family.</text>
</comment>
<dbReference type="PANTHER" id="PTHR30372:SF4">
    <property type="entry name" value="LIPID-A-DISACCHARIDE SYNTHASE, MITOCHONDRIAL-RELATED"/>
    <property type="match status" value="1"/>
</dbReference>
<keyword evidence="7 11" id="KW-0328">Glycosyltransferase</keyword>
<proteinExistence type="inferred from homology"/>
<keyword evidence="8 11" id="KW-0808">Transferase</keyword>
<keyword evidence="9 11" id="KW-0443">Lipid metabolism</keyword>
<dbReference type="Proteomes" id="UP000613266">
    <property type="component" value="Unassembled WGS sequence"/>
</dbReference>
<keyword evidence="5 11" id="KW-0444">Lipid biosynthesis</keyword>
<accession>A0A931J7A2</accession>
<evidence type="ECO:0000256" key="3">
    <source>
        <dbReference type="ARBA" id="ARBA00012687"/>
    </source>
</evidence>
<dbReference type="Pfam" id="PF02684">
    <property type="entry name" value="LpxB"/>
    <property type="match status" value="1"/>
</dbReference>
<evidence type="ECO:0000256" key="5">
    <source>
        <dbReference type="ARBA" id="ARBA00022516"/>
    </source>
</evidence>
<evidence type="ECO:0000256" key="8">
    <source>
        <dbReference type="ARBA" id="ARBA00022679"/>
    </source>
</evidence>
<evidence type="ECO:0000256" key="1">
    <source>
        <dbReference type="ARBA" id="ARBA00002056"/>
    </source>
</evidence>
<dbReference type="HAMAP" id="MF_00392">
    <property type="entry name" value="LpxB"/>
    <property type="match status" value="1"/>
</dbReference>
<evidence type="ECO:0000313" key="12">
    <source>
        <dbReference type="EMBL" id="MBH9577657.1"/>
    </source>
</evidence>
<name>A0A931J7A2_9BURK</name>
<dbReference type="NCBIfam" id="TIGR00215">
    <property type="entry name" value="lpxB"/>
    <property type="match status" value="1"/>
</dbReference>
<evidence type="ECO:0000256" key="6">
    <source>
        <dbReference type="ARBA" id="ARBA00022556"/>
    </source>
</evidence>
<comment type="caution">
    <text evidence="12">The sequence shown here is derived from an EMBL/GenBank/DDBJ whole genome shotgun (WGS) entry which is preliminary data.</text>
</comment>
<dbReference type="PANTHER" id="PTHR30372">
    <property type="entry name" value="LIPID-A-DISACCHARIDE SYNTHASE"/>
    <property type="match status" value="1"/>
</dbReference>
<reference evidence="12" key="1">
    <citation type="submission" date="2020-12" db="EMBL/GenBank/DDBJ databases">
        <title>The genome sequence of Inhella sp. 1Y17.</title>
        <authorList>
            <person name="Liu Y."/>
        </authorList>
    </citation>
    <scope>NUCLEOTIDE SEQUENCE</scope>
    <source>
        <strain evidence="12">1Y17</strain>
    </source>
</reference>
<dbReference type="GO" id="GO:0008915">
    <property type="term" value="F:lipid-A-disaccharide synthase activity"/>
    <property type="evidence" value="ECO:0007669"/>
    <property type="project" value="UniProtKB-UniRule"/>
</dbReference>
<evidence type="ECO:0000256" key="11">
    <source>
        <dbReference type="HAMAP-Rule" id="MF_00392"/>
    </source>
</evidence>
<dbReference type="GO" id="GO:0009245">
    <property type="term" value="P:lipid A biosynthetic process"/>
    <property type="evidence" value="ECO:0007669"/>
    <property type="project" value="UniProtKB-UniRule"/>
</dbReference>
<dbReference type="InterPro" id="IPR003835">
    <property type="entry name" value="Glyco_trans_19"/>
</dbReference>
<dbReference type="EMBL" id="JAEDAK010000007">
    <property type="protein sequence ID" value="MBH9577657.1"/>
    <property type="molecule type" value="Genomic_DNA"/>
</dbReference>
<evidence type="ECO:0000256" key="9">
    <source>
        <dbReference type="ARBA" id="ARBA00023098"/>
    </source>
</evidence>
<dbReference type="RefSeq" id="WP_198111422.1">
    <property type="nucleotide sequence ID" value="NZ_JAEDAK010000007.1"/>
</dbReference>
<dbReference type="GO" id="GO:0005543">
    <property type="term" value="F:phospholipid binding"/>
    <property type="evidence" value="ECO:0007669"/>
    <property type="project" value="TreeGrafter"/>
</dbReference>
<organism evidence="12 13">
    <name type="scientific">Inhella proteolytica</name>
    <dbReference type="NCBI Taxonomy" id="2795029"/>
    <lineage>
        <taxon>Bacteria</taxon>
        <taxon>Pseudomonadati</taxon>
        <taxon>Pseudomonadota</taxon>
        <taxon>Betaproteobacteria</taxon>
        <taxon>Burkholderiales</taxon>
        <taxon>Sphaerotilaceae</taxon>
        <taxon>Inhella</taxon>
    </lineage>
</organism>
<evidence type="ECO:0000256" key="7">
    <source>
        <dbReference type="ARBA" id="ARBA00022676"/>
    </source>
</evidence>
<evidence type="ECO:0000256" key="10">
    <source>
        <dbReference type="ARBA" id="ARBA00048975"/>
    </source>
</evidence>
<comment type="function">
    <text evidence="1 11">Condensation of UDP-2,3-diacylglucosamine and 2,3-diacylglucosamine-1-phosphate to form lipid A disaccharide, a precursor of lipid A, a phosphorylated glycolipid that anchors the lipopolysaccharide to the outer membrane of the cell.</text>
</comment>
<dbReference type="AlphaFoldDB" id="A0A931J7A2"/>
<comment type="catalytic activity">
    <reaction evidence="10 11">
        <text>a lipid X + a UDP-2-N,3-O-bis[(3R)-3-hydroxyacyl]-alpha-D-glucosamine = a lipid A disaccharide + UDP + H(+)</text>
        <dbReference type="Rhea" id="RHEA:67828"/>
        <dbReference type="ChEBI" id="CHEBI:15378"/>
        <dbReference type="ChEBI" id="CHEBI:58223"/>
        <dbReference type="ChEBI" id="CHEBI:137748"/>
        <dbReference type="ChEBI" id="CHEBI:176338"/>
        <dbReference type="ChEBI" id="CHEBI:176343"/>
        <dbReference type="EC" id="2.4.1.182"/>
    </reaction>
</comment>
<comment type="pathway">
    <text evidence="11">Bacterial outer membrane biogenesis; LPS lipid A biosynthesis.</text>
</comment>
<dbReference type="Gene3D" id="3.40.50.2000">
    <property type="entry name" value="Glycogen Phosphorylase B"/>
    <property type="match status" value="1"/>
</dbReference>
<keyword evidence="13" id="KW-1185">Reference proteome</keyword>
<evidence type="ECO:0000256" key="2">
    <source>
        <dbReference type="ARBA" id="ARBA00007868"/>
    </source>
</evidence>
<evidence type="ECO:0000313" key="13">
    <source>
        <dbReference type="Proteomes" id="UP000613266"/>
    </source>
</evidence>